<proteinExistence type="predicted"/>
<feature type="transmembrane region" description="Helical" evidence="1">
    <location>
        <begin position="109"/>
        <end position="130"/>
    </location>
</feature>
<keyword evidence="1" id="KW-0472">Membrane</keyword>
<evidence type="ECO:0000256" key="1">
    <source>
        <dbReference type="SAM" id="Phobius"/>
    </source>
</evidence>
<keyword evidence="3" id="KW-1185">Reference proteome</keyword>
<dbReference type="Pfam" id="PF06197">
    <property type="entry name" value="DUF998"/>
    <property type="match status" value="1"/>
</dbReference>
<keyword evidence="1" id="KW-1133">Transmembrane helix</keyword>
<feature type="transmembrane region" description="Helical" evidence="1">
    <location>
        <begin position="151"/>
        <end position="173"/>
    </location>
</feature>
<gene>
    <name evidence="2" type="ORF">BDK92_6036</name>
</gene>
<comment type="caution">
    <text evidence="2">The sequence shown here is derived from an EMBL/GenBank/DDBJ whole genome shotgun (WGS) entry which is preliminary data.</text>
</comment>
<dbReference type="InterPro" id="IPR009339">
    <property type="entry name" value="DUF998"/>
</dbReference>
<keyword evidence="1" id="KW-0812">Transmembrane</keyword>
<organism evidence="2 3">
    <name type="scientific">Micromonospora pisi</name>
    <dbReference type="NCBI Taxonomy" id="589240"/>
    <lineage>
        <taxon>Bacteria</taxon>
        <taxon>Bacillati</taxon>
        <taxon>Actinomycetota</taxon>
        <taxon>Actinomycetes</taxon>
        <taxon>Micromonosporales</taxon>
        <taxon>Micromonosporaceae</taxon>
        <taxon>Micromonospora</taxon>
    </lineage>
</organism>
<dbReference type="AlphaFoldDB" id="A0A495JTD8"/>
<sequence>MRPVPWWALLSATGAPFFLIGGWTAGAARQPDHYDPVFDTISVLAGPGATDAWIMLLGLAAAGACYVITAIGLSVAGMLGRSLLALGGIATGLVALFPQPENGGSNQHAFVAGTAFVALALWPVASTLALRDRFWPTWAETVSPGTPRPWAVRRPAAILASLVPIGLCAWFGVEMFTRGPWIGLTERFAAGAESLWPMVVAISARLTPFTLPAAPPTTAATTATTEPPM</sequence>
<feature type="transmembrane region" description="Helical" evidence="1">
    <location>
        <begin position="78"/>
        <end position="97"/>
    </location>
</feature>
<dbReference type="RefSeq" id="WP_121159750.1">
    <property type="nucleotide sequence ID" value="NZ_RBKT01000001.1"/>
</dbReference>
<protein>
    <submittedName>
        <fullName evidence="2">Uncharacterized protein DUF998</fullName>
    </submittedName>
</protein>
<dbReference type="EMBL" id="RBKT01000001">
    <property type="protein sequence ID" value="RKR91634.1"/>
    <property type="molecule type" value="Genomic_DNA"/>
</dbReference>
<feature type="transmembrane region" description="Helical" evidence="1">
    <location>
        <begin position="52"/>
        <end position="71"/>
    </location>
</feature>
<accession>A0A495JTD8</accession>
<dbReference type="Proteomes" id="UP000277671">
    <property type="component" value="Unassembled WGS sequence"/>
</dbReference>
<dbReference type="OrthoDB" id="5118673at2"/>
<evidence type="ECO:0000313" key="2">
    <source>
        <dbReference type="EMBL" id="RKR91634.1"/>
    </source>
</evidence>
<name>A0A495JTD8_9ACTN</name>
<reference evidence="2 3" key="1">
    <citation type="submission" date="2018-10" db="EMBL/GenBank/DDBJ databases">
        <title>Sequencing the genomes of 1000 actinobacteria strains.</title>
        <authorList>
            <person name="Klenk H.-P."/>
        </authorList>
    </citation>
    <scope>NUCLEOTIDE SEQUENCE [LARGE SCALE GENOMIC DNA]</scope>
    <source>
        <strain evidence="2 3">DSM 45175</strain>
    </source>
</reference>
<evidence type="ECO:0000313" key="3">
    <source>
        <dbReference type="Proteomes" id="UP000277671"/>
    </source>
</evidence>